<dbReference type="Proteomes" id="UP001277761">
    <property type="component" value="Unassembled WGS sequence"/>
</dbReference>
<dbReference type="EMBL" id="JAXAVX010000017">
    <property type="protein sequence ID" value="MDX8153630.1"/>
    <property type="molecule type" value="Genomic_DNA"/>
</dbReference>
<keyword evidence="4" id="KW-1185">Reference proteome</keyword>
<evidence type="ECO:0000256" key="2">
    <source>
        <dbReference type="SAM" id="SignalP"/>
    </source>
</evidence>
<keyword evidence="2" id="KW-0732">Signal</keyword>
<sequence>MQTPGSPRPSSLPCHLRPLGAVLAAGGAALALSACGGSTTTTVVVVQTTPPPATTPSTPTSTATVPTTPTVATAEVPSPTVPTVATAPTRPTRTATQRRLEASAEKTVRNFYAALRSRDVSAVCSLLTTGTVQRFGGRANCKNGRYVRSSAATGVPRSSHGLRFTTLLTNRDRRAVVLVRAGGRRYAVRLARQGGQWRVAGSRRFGS</sequence>
<gene>
    <name evidence="3" type="ORF">SK069_18680</name>
</gene>
<name>A0ABU4VQ88_9ACTN</name>
<organism evidence="3 4">
    <name type="scientific">Patulibacter brassicae</name>
    <dbReference type="NCBI Taxonomy" id="1705717"/>
    <lineage>
        <taxon>Bacteria</taxon>
        <taxon>Bacillati</taxon>
        <taxon>Actinomycetota</taxon>
        <taxon>Thermoleophilia</taxon>
        <taxon>Solirubrobacterales</taxon>
        <taxon>Patulibacteraceae</taxon>
        <taxon>Patulibacter</taxon>
    </lineage>
</organism>
<feature type="region of interest" description="Disordered" evidence="1">
    <location>
        <begin position="74"/>
        <end position="95"/>
    </location>
</feature>
<evidence type="ECO:0000256" key="1">
    <source>
        <dbReference type="SAM" id="MobiDB-lite"/>
    </source>
</evidence>
<feature type="chain" id="PRO_5047534294" evidence="2">
    <location>
        <begin position="25"/>
        <end position="207"/>
    </location>
</feature>
<feature type="signal peptide" evidence="2">
    <location>
        <begin position="1"/>
        <end position="24"/>
    </location>
</feature>
<comment type="caution">
    <text evidence="3">The sequence shown here is derived from an EMBL/GenBank/DDBJ whole genome shotgun (WGS) entry which is preliminary data.</text>
</comment>
<protein>
    <submittedName>
        <fullName evidence="3">Uncharacterized protein</fullName>
    </submittedName>
</protein>
<dbReference type="InterPro" id="IPR032710">
    <property type="entry name" value="NTF2-like_dom_sf"/>
</dbReference>
<dbReference type="RefSeq" id="WP_319955780.1">
    <property type="nucleotide sequence ID" value="NZ_JAXAVX010000017.1"/>
</dbReference>
<accession>A0ABU4VQ88</accession>
<reference evidence="3 4" key="1">
    <citation type="submission" date="2023-11" db="EMBL/GenBank/DDBJ databases">
        <authorList>
            <person name="Xu M."/>
            <person name="Jiang T."/>
        </authorList>
    </citation>
    <scope>NUCLEOTIDE SEQUENCE [LARGE SCALE GENOMIC DNA]</scope>
    <source>
        <strain evidence="3 4">SD</strain>
    </source>
</reference>
<evidence type="ECO:0000313" key="4">
    <source>
        <dbReference type="Proteomes" id="UP001277761"/>
    </source>
</evidence>
<evidence type="ECO:0000313" key="3">
    <source>
        <dbReference type="EMBL" id="MDX8153630.1"/>
    </source>
</evidence>
<proteinExistence type="predicted"/>
<dbReference type="SUPFAM" id="SSF54427">
    <property type="entry name" value="NTF2-like"/>
    <property type="match status" value="1"/>
</dbReference>